<organism evidence="12">
    <name type="scientific">Slackia sp. NATTS</name>
    <dbReference type="NCBI Taxonomy" id="647703"/>
    <lineage>
        <taxon>Bacteria</taxon>
        <taxon>Bacillati</taxon>
        <taxon>Actinomycetota</taxon>
        <taxon>Coriobacteriia</taxon>
        <taxon>Eggerthellales</taxon>
        <taxon>Eggerthellaceae</taxon>
        <taxon>Slackia</taxon>
    </lineage>
</organism>
<dbReference type="PANTHER" id="PTHR42917">
    <property type="entry name" value="2,4-DIENOYL-COA REDUCTASE"/>
    <property type="match status" value="1"/>
</dbReference>
<protein>
    <submittedName>
        <fullName evidence="12">Daidzein-to-DHD conversion enzyme</fullName>
    </submittedName>
</protein>
<evidence type="ECO:0000256" key="6">
    <source>
        <dbReference type="ARBA" id="ARBA00022723"/>
    </source>
</evidence>
<dbReference type="PANTHER" id="PTHR42917:SF2">
    <property type="entry name" value="2,4-DIENOYL-COA REDUCTASE [(2E)-ENOYL-COA-PRODUCING]"/>
    <property type="match status" value="1"/>
</dbReference>
<evidence type="ECO:0000256" key="9">
    <source>
        <dbReference type="ARBA" id="ARBA00023014"/>
    </source>
</evidence>
<dbReference type="CDD" id="cd02803">
    <property type="entry name" value="OYE_like_FMN_family"/>
    <property type="match status" value="1"/>
</dbReference>
<evidence type="ECO:0000256" key="3">
    <source>
        <dbReference type="ARBA" id="ARBA00011048"/>
    </source>
</evidence>
<dbReference type="SUPFAM" id="SSF51905">
    <property type="entry name" value="FAD/NAD(P)-binding domain"/>
    <property type="match status" value="1"/>
</dbReference>
<dbReference type="GO" id="GO:0046872">
    <property type="term" value="F:metal ion binding"/>
    <property type="evidence" value="ECO:0007669"/>
    <property type="project" value="UniProtKB-KW"/>
</dbReference>
<dbReference type="PRINTS" id="PR00368">
    <property type="entry name" value="FADPNR"/>
</dbReference>
<dbReference type="Gene3D" id="3.40.50.720">
    <property type="entry name" value="NAD(P)-binding Rossmann-like Domain"/>
    <property type="match status" value="1"/>
</dbReference>
<dbReference type="SMR" id="H3JUE4"/>
<name>H3JUE4_9ACTN</name>
<keyword evidence="5" id="KW-0288">FMN</keyword>
<evidence type="ECO:0000256" key="5">
    <source>
        <dbReference type="ARBA" id="ARBA00022643"/>
    </source>
</evidence>
<dbReference type="Gene3D" id="3.20.20.70">
    <property type="entry name" value="Aldolase class I"/>
    <property type="match status" value="1"/>
</dbReference>
<dbReference type="Pfam" id="PF07992">
    <property type="entry name" value="Pyr_redox_2"/>
    <property type="match status" value="1"/>
</dbReference>
<dbReference type="SUPFAM" id="SSF51395">
    <property type="entry name" value="FMN-linked oxidoreductases"/>
    <property type="match status" value="1"/>
</dbReference>
<dbReference type="AlphaFoldDB" id="H3JUE4"/>
<gene>
    <name evidence="12" type="primary">ddce</name>
</gene>
<evidence type="ECO:0000259" key="10">
    <source>
        <dbReference type="Pfam" id="PF00724"/>
    </source>
</evidence>
<keyword evidence="9" id="KW-0411">Iron-sulfur</keyword>
<keyword evidence="8" id="KW-0408">Iron</keyword>
<dbReference type="InterPro" id="IPR051793">
    <property type="entry name" value="NADH:flavin_oxidoreductase"/>
</dbReference>
<dbReference type="EMBL" id="AB646272">
    <property type="protein sequence ID" value="BAL46930.1"/>
    <property type="molecule type" value="Genomic_DNA"/>
</dbReference>
<comment type="similarity">
    <text evidence="3">In the N-terminal section; belongs to the NADH:flavin oxidoreductase/NADH oxidase family.</text>
</comment>
<dbReference type="GO" id="GO:0051536">
    <property type="term" value="F:iron-sulfur cluster binding"/>
    <property type="evidence" value="ECO:0007669"/>
    <property type="project" value="UniProtKB-KW"/>
</dbReference>
<dbReference type="GO" id="GO:0010181">
    <property type="term" value="F:FMN binding"/>
    <property type="evidence" value="ECO:0007669"/>
    <property type="project" value="InterPro"/>
</dbReference>
<dbReference type="PRINTS" id="PR00469">
    <property type="entry name" value="PNDRDTASEII"/>
</dbReference>
<evidence type="ECO:0000259" key="11">
    <source>
        <dbReference type="Pfam" id="PF07992"/>
    </source>
</evidence>
<dbReference type="Gene3D" id="3.50.50.60">
    <property type="entry name" value="FAD/NAD(P)-binding domain"/>
    <property type="match status" value="1"/>
</dbReference>
<evidence type="ECO:0000313" key="12">
    <source>
        <dbReference type="EMBL" id="BAL46930.1"/>
    </source>
</evidence>
<evidence type="ECO:0000256" key="8">
    <source>
        <dbReference type="ARBA" id="ARBA00023004"/>
    </source>
</evidence>
<feature type="domain" description="FAD/NAD(P)-binding" evidence="11">
    <location>
        <begin position="385"/>
        <end position="625"/>
    </location>
</feature>
<comment type="cofactor">
    <cofactor evidence="2">
        <name>[4Fe-4S] cluster</name>
        <dbReference type="ChEBI" id="CHEBI:49883"/>
    </cofactor>
</comment>
<evidence type="ECO:0000256" key="4">
    <source>
        <dbReference type="ARBA" id="ARBA00022630"/>
    </source>
</evidence>
<keyword evidence="4" id="KW-0285">Flavoprotein</keyword>
<reference evidence="12" key="1">
    <citation type="journal article" date="2012" name="Appl. Environ. Microbiol.">
        <title>Identification of an Enzyme System for Daidzein-to-Equol Conversion in Slackia sp. Strain NATTS.</title>
        <authorList>
            <person name="Tsuji H."/>
            <person name="Moriyama K."/>
            <person name="Nomoto K."/>
            <person name="Akaza H."/>
        </authorList>
    </citation>
    <scope>NUCLEOTIDE SEQUENCE</scope>
    <source>
        <strain evidence="12">NATTS</strain>
    </source>
</reference>
<dbReference type="GO" id="GO:0016491">
    <property type="term" value="F:oxidoreductase activity"/>
    <property type="evidence" value="ECO:0007669"/>
    <property type="project" value="UniProtKB-KW"/>
</dbReference>
<dbReference type="InterPro" id="IPR036188">
    <property type="entry name" value="FAD/NAD-bd_sf"/>
</dbReference>
<comment type="cofactor">
    <cofactor evidence="1">
        <name>FMN</name>
        <dbReference type="ChEBI" id="CHEBI:58210"/>
    </cofactor>
</comment>
<accession>H3JUE4</accession>
<sequence length="644" mass="70079">MQHAKYPHLFSKGKVGKVTTKNRVIRNSMGTYLNVGKLCDVSDRNIKHAAEAAEGGPGIVFLDNCLIMEGYHMGLAAYDDTYIPGLSMLAEAMHDHGAVAGMQLAHPGRDMGFAGGDNVVAPSAVLPEIMINAGATVPRPLTIDEIHEIEEQYGQAAARVKQAGFDIVEVHGACGCLPTNFLSPHDNQRNDIYGGSLFNRQRFLVEVIRSIKRYVGPDFPVSVKLDMDDCEPDGIRLEECIDTCRVLEREGVALLNLVTATHVTANFSTSFYPWSYCADMAAQVKEQVHIPVMVTGAIQSPEAAEKILADGKVDFIGTARQCLADQAWVEKARTGHEDDIRPCIRCQIGCTDRGILGHHPISCAVNPTLFHYYEELYPKAATPKNVAVVGAGPAGCEAALTLKQRGHNVTVFEKREIGGTMIEAGAAWYKADINRFIDYYRKQLEKQHIDVRMQEVTPQDIADGGYDACIVAIGGEPRKLNVPGIDKPIVTEGIDFLYGSKKVEGKSAVVVGGATTTAEIALDLAEKGMDVTIVKRGTKFLNPAGCQMDIEYTIRLHQLGVKLMTGYRLDSVTDSSAIAIDQYGEKVEIPTENVVISAGYLNRPGFAEQLEEISDMDVYMAGDCKKVAEIPDATHAGYAVARMI</sequence>
<dbReference type="InterPro" id="IPR023753">
    <property type="entry name" value="FAD/NAD-binding_dom"/>
</dbReference>
<keyword evidence="6" id="KW-0479">Metal-binding</keyword>
<keyword evidence="7" id="KW-0560">Oxidoreductase</keyword>
<dbReference type="InterPro" id="IPR013785">
    <property type="entry name" value="Aldolase_TIM"/>
</dbReference>
<dbReference type="Pfam" id="PF00724">
    <property type="entry name" value="Oxidored_FMN"/>
    <property type="match status" value="1"/>
</dbReference>
<evidence type="ECO:0000256" key="7">
    <source>
        <dbReference type="ARBA" id="ARBA00023002"/>
    </source>
</evidence>
<evidence type="ECO:0000256" key="2">
    <source>
        <dbReference type="ARBA" id="ARBA00001966"/>
    </source>
</evidence>
<evidence type="ECO:0000256" key="1">
    <source>
        <dbReference type="ARBA" id="ARBA00001917"/>
    </source>
</evidence>
<proteinExistence type="inferred from homology"/>
<feature type="domain" description="NADH:flavin oxidoreductase/NADH oxidase N-terminal" evidence="10">
    <location>
        <begin position="9"/>
        <end position="338"/>
    </location>
</feature>
<dbReference type="InterPro" id="IPR001155">
    <property type="entry name" value="OxRdtase_FMN_N"/>
</dbReference>